<dbReference type="SMART" id="SM00448">
    <property type="entry name" value="REC"/>
    <property type="match status" value="1"/>
</dbReference>
<evidence type="ECO:0000256" key="7">
    <source>
        <dbReference type="ARBA" id="ARBA00024867"/>
    </source>
</evidence>
<dbReference type="InterPro" id="IPR016032">
    <property type="entry name" value="Sig_transdc_resp-reg_C-effctor"/>
</dbReference>
<dbReference type="AlphaFoldDB" id="A0A4R2T5U7"/>
<dbReference type="Gene3D" id="3.40.50.2300">
    <property type="match status" value="1"/>
</dbReference>
<comment type="caution">
    <text evidence="12">The sequence shown here is derived from an EMBL/GenBank/DDBJ whole genome shotgun (WGS) entry which is preliminary data.</text>
</comment>
<keyword evidence="5 9" id="KW-0238">DNA-binding</keyword>
<protein>
    <recommendedName>
        <fullName evidence="1">Stage 0 sporulation protein A homolog</fullName>
    </recommendedName>
</protein>
<organism evidence="12 13">
    <name type="scientific">Serpentinicella alkaliphila</name>
    <dbReference type="NCBI Taxonomy" id="1734049"/>
    <lineage>
        <taxon>Bacteria</taxon>
        <taxon>Bacillati</taxon>
        <taxon>Bacillota</taxon>
        <taxon>Clostridia</taxon>
        <taxon>Peptostreptococcales</taxon>
        <taxon>Natronincolaceae</taxon>
        <taxon>Serpentinicella</taxon>
    </lineage>
</organism>
<feature type="modified residue" description="4-aspartylphosphate" evidence="8">
    <location>
        <position position="56"/>
    </location>
</feature>
<dbReference type="OrthoDB" id="9802426at2"/>
<dbReference type="RefSeq" id="WP_132849405.1">
    <property type="nucleotide sequence ID" value="NZ_CP058648.1"/>
</dbReference>
<proteinExistence type="predicted"/>
<dbReference type="Pfam" id="PF00486">
    <property type="entry name" value="Trans_reg_C"/>
    <property type="match status" value="1"/>
</dbReference>
<dbReference type="InterPro" id="IPR001789">
    <property type="entry name" value="Sig_transdc_resp-reg_receiver"/>
</dbReference>
<evidence type="ECO:0000256" key="5">
    <source>
        <dbReference type="ARBA" id="ARBA00023125"/>
    </source>
</evidence>
<dbReference type="GO" id="GO:0000976">
    <property type="term" value="F:transcription cis-regulatory region binding"/>
    <property type="evidence" value="ECO:0007669"/>
    <property type="project" value="TreeGrafter"/>
</dbReference>
<dbReference type="InterPro" id="IPR011006">
    <property type="entry name" value="CheY-like_superfamily"/>
</dbReference>
<dbReference type="GO" id="GO:0006355">
    <property type="term" value="P:regulation of DNA-templated transcription"/>
    <property type="evidence" value="ECO:0007669"/>
    <property type="project" value="InterPro"/>
</dbReference>
<dbReference type="Gene3D" id="6.10.250.690">
    <property type="match status" value="1"/>
</dbReference>
<dbReference type="CDD" id="cd00383">
    <property type="entry name" value="trans_reg_C"/>
    <property type="match status" value="1"/>
</dbReference>
<dbReference type="SUPFAM" id="SSF52172">
    <property type="entry name" value="CheY-like"/>
    <property type="match status" value="1"/>
</dbReference>
<dbReference type="SUPFAM" id="SSF46894">
    <property type="entry name" value="C-terminal effector domain of the bipartite response regulators"/>
    <property type="match status" value="1"/>
</dbReference>
<dbReference type="InterPro" id="IPR001867">
    <property type="entry name" value="OmpR/PhoB-type_DNA-bd"/>
</dbReference>
<comment type="function">
    <text evidence="7">May play the central regulatory role in sporulation. It may be an element of the effector pathway responsible for the activation of sporulation genes in response to nutritional stress. Spo0A may act in concert with spo0H (a sigma factor) to control the expression of some genes that are critical to the sporulation process.</text>
</comment>
<dbReference type="InterPro" id="IPR036388">
    <property type="entry name" value="WH-like_DNA-bd_sf"/>
</dbReference>
<evidence type="ECO:0000256" key="8">
    <source>
        <dbReference type="PROSITE-ProRule" id="PRU00169"/>
    </source>
</evidence>
<evidence type="ECO:0000259" key="11">
    <source>
        <dbReference type="PROSITE" id="PS51755"/>
    </source>
</evidence>
<evidence type="ECO:0000256" key="1">
    <source>
        <dbReference type="ARBA" id="ARBA00018672"/>
    </source>
</evidence>
<evidence type="ECO:0000256" key="2">
    <source>
        <dbReference type="ARBA" id="ARBA00022553"/>
    </source>
</evidence>
<gene>
    <name evidence="12" type="ORF">EDD79_104223</name>
</gene>
<dbReference type="FunFam" id="3.40.50.2300:FF:000001">
    <property type="entry name" value="DNA-binding response regulator PhoB"/>
    <property type="match status" value="1"/>
</dbReference>
<evidence type="ECO:0000256" key="9">
    <source>
        <dbReference type="PROSITE-ProRule" id="PRU01091"/>
    </source>
</evidence>
<keyword evidence="3" id="KW-0902">Two-component regulatory system</keyword>
<dbReference type="GO" id="GO:0000156">
    <property type="term" value="F:phosphorelay response regulator activity"/>
    <property type="evidence" value="ECO:0007669"/>
    <property type="project" value="TreeGrafter"/>
</dbReference>
<dbReference type="SMART" id="SM00862">
    <property type="entry name" value="Trans_reg_C"/>
    <property type="match status" value="1"/>
</dbReference>
<dbReference type="EMBL" id="SLYC01000042">
    <property type="protein sequence ID" value="TCP98387.1"/>
    <property type="molecule type" value="Genomic_DNA"/>
</dbReference>
<reference evidence="12 13" key="1">
    <citation type="submission" date="2019-03" db="EMBL/GenBank/DDBJ databases">
        <title>Genomic Encyclopedia of Type Strains, Phase IV (KMG-IV): sequencing the most valuable type-strain genomes for metagenomic binning, comparative biology and taxonomic classification.</title>
        <authorList>
            <person name="Goeker M."/>
        </authorList>
    </citation>
    <scope>NUCLEOTIDE SEQUENCE [LARGE SCALE GENOMIC DNA]</scope>
    <source>
        <strain evidence="12 13">DSM 100013</strain>
    </source>
</reference>
<keyword evidence="4" id="KW-0805">Transcription regulation</keyword>
<evidence type="ECO:0000313" key="13">
    <source>
        <dbReference type="Proteomes" id="UP000295504"/>
    </source>
</evidence>
<evidence type="ECO:0000313" key="12">
    <source>
        <dbReference type="EMBL" id="TCP98387.1"/>
    </source>
</evidence>
<dbReference type="Gene3D" id="1.10.10.10">
    <property type="entry name" value="Winged helix-like DNA-binding domain superfamily/Winged helix DNA-binding domain"/>
    <property type="match status" value="1"/>
</dbReference>
<dbReference type="InterPro" id="IPR039420">
    <property type="entry name" value="WalR-like"/>
</dbReference>
<evidence type="ECO:0000256" key="6">
    <source>
        <dbReference type="ARBA" id="ARBA00023163"/>
    </source>
</evidence>
<keyword evidence="2 8" id="KW-0597">Phosphoprotein</keyword>
<feature type="domain" description="OmpR/PhoB-type" evidence="11">
    <location>
        <begin position="130"/>
        <end position="228"/>
    </location>
</feature>
<name>A0A4R2T5U7_9FIRM</name>
<dbReference type="GO" id="GO:0005829">
    <property type="term" value="C:cytosol"/>
    <property type="evidence" value="ECO:0007669"/>
    <property type="project" value="TreeGrafter"/>
</dbReference>
<dbReference type="GO" id="GO:0032993">
    <property type="term" value="C:protein-DNA complex"/>
    <property type="evidence" value="ECO:0007669"/>
    <property type="project" value="TreeGrafter"/>
</dbReference>
<keyword evidence="6" id="KW-0804">Transcription</keyword>
<dbReference type="Proteomes" id="UP000295504">
    <property type="component" value="Unassembled WGS sequence"/>
</dbReference>
<evidence type="ECO:0000259" key="10">
    <source>
        <dbReference type="PROSITE" id="PS50110"/>
    </source>
</evidence>
<dbReference type="PROSITE" id="PS51755">
    <property type="entry name" value="OMPR_PHOB"/>
    <property type="match status" value="1"/>
</dbReference>
<evidence type="ECO:0000256" key="3">
    <source>
        <dbReference type="ARBA" id="ARBA00023012"/>
    </source>
</evidence>
<sequence length="229" mass="26164">MQENKLNILVVEDEDSIVEVIKAYLIKEGYGVIETKSGKEAIKILDELTISCVILDLMLPDLSGEEVCKSIRKKSQVPILMLTAKVEEEDKIYGLNIGADDYITKPFSPKELVARIKAVLRRNDDRTIKSSILEFNDTDLKIYLDNMEVLVNQKLVELTMTEFKLLNLLASNAGKVFSREELVIKILGYDYEGYDRTIDTHIKNLRQKIEKNNKYIITVYGAGYKFMGD</sequence>
<evidence type="ECO:0000256" key="4">
    <source>
        <dbReference type="ARBA" id="ARBA00023015"/>
    </source>
</evidence>
<accession>A0A4R2T5U7</accession>
<feature type="DNA-binding region" description="OmpR/PhoB-type" evidence="9">
    <location>
        <begin position="130"/>
        <end position="228"/>
    </location>
</feature>
<dbReference type="PANTHER" id="PTHR48111:SF73">
    <property type="entry name" value="ALKALINE PHOSPHATASE SYNTHESIS TRANSCRIPTIONAL REGULATORY PROTEIN PHOP"/>
    <property type="match status" value="1"/>
</dbReference>
<dbReference type="PROSITE" id="PS50110">
    <property type="entry name" value="RESPONSE_REGULATORY"/>
    <property type="match status" value="1"/>
</dbReference>
<dbReference type="PANTHER" id="PTHR48111">
    <property type="entry name" value="REGULATOR OF RPOS"/>
    <property type="match status" value="1"/>
</dbReference>
<dbReference type="Pfam" id="PF00072">
    <property type="entry name" value="Response_reg"/>
    <property type="match status" value="1"/>
</dbReference>
<feature type="domain" description="Response regulatory" evidence="10">
    <location>
        <begin position="7"/>
        <end position="120"/>
    </location>
</feature>
<keyword evidence="13" id="KW-1185">Reference proteome</keyword>